<organism evidence="10 11">
    <name type="scientific">Agaricicola taiwanensis</name>
    <dbReference type="NCBI Taxonomy" id="591372"/>
    <lineage>
        <taxon>Bacteria</taxon>
        <taxon>Pseudomonadati</taxon>
        <taxon>Pseudomonadota</taxon>
        <taxon>Alphaproteobacteria</taxon>
        <taxon>Rhodobacterales</taxon>
        <taxon>Paracoccaceae</taxon>
        <taxon>Agaricicola</taxon>
    </lineage>
</organism>
<dbReference type="GO" id="GO:0016920">
    <property type="term" value="F:pyroglutamyl-peptidase activity"/>
    <property type="evidence" value="ECO:0007669"/>
    <property type="project" value="UniProtKB-EC"/>
</dbReference>
<evidence type="ECO:0000313" key="11">
    <source>
        <dbReference type="Proteomes" id="UP000602745"/>
    </source>
</evidence>
<proteinExistence type="inferred from homology"/>
<keyword evidence="11" id="KW-1185">Reference proteome</keyword>
<evidence type="ECO:0000256" key="2">
    <source>
        <dbReference type="ARBA" id="ARBA00002280"/>
    </source>
</evidence>
<evidence type="ECO:0000256" key="1">
    <source>
        <dbReference type="ARBA" id="ARBA00001770"/>
    </source>
</evidence>
<accession>A0A8J2YHC4</accession>
<dbReference type="NCBIfam" id="NF009676">
    <property type="entry name" value="PRK13197.1"/>
    <property type="match status" value="1"/>
</dbReference>
<comment type="caution">
    <text evidence="10">The sequence shown here is derived from an EMBL/GenBank/DDBJ whole genome shotgun (WGS) entry which is preliminary data.</text>
</comment>
<dbReference type="InterPro" id="IPR036440">
    <property type="entry name" value="Peptidase_C15-like_sf"/>
</dbReference>
<dbReference type="PIRSF" id="PIRSF015592">
    <property type="entry name" value="Prld-crbxl_pptds"/>
    <property type="match status" value="1"/>
</dbReference>
<evidence type="ECO:0000256" key="9">
    <source>
        <dbReference type="PROSITE-ProRule" id="PRU10077"/>
    </source>
</evidence>
<reference evidence="10" key="1">
    <citation type="journal article" date="2014" name="Int. J. Syst. Evol. Microbiol.">
        <title>Complete genome sequence of Corynebacterium casei LMG S-19264T (=DSM 44701T), isolated from a smear-ripened cheese.</title>
        <authorList>
            <consortium name="US DOE Joint Genome Institute (JGI-PGF)"/>
            <person name="Walter F."/>
            <person name="Albersmeier A."/>
            <person name="Kalinowski J."/>
            <person name="Ruckert C."/>
        </authorList>
    </citation>
    <scope>NUCLEOTIDE SEQUENCE</scope>
    <source>
        <strain evidence="10">CCM 7684</strain>
    </source>
</reference>
<dbReference type="GO" id="GO:0005829">
    <property type="term" value="C:cytosol"/>
    <property type="evidence" value="ECO:0007669"/>
    <property type="project" value="InterPro"/>
</dbReference>
<dbReference type="EMBL" id="BMCP01000002">
    <property type="protein sequence ID" value="GGE42647.1"/>
    <property type="molecule type" value="Genomic_DNA"/>
</dbReference>
<sequence>MSVLLTGFAPFAGETVNPSWDAIERLSTGTIAGHAVETLRLPCVFQLAAERLEEAIAATTPSVVISVGQAGGRSRIGIERVAINIDDCRHADESGAQPVDAPVVANGPDAYFATVPVKSILARLMKAGIPAEVSNTAGTFVCNHVFYLARHLAETRLPDMKVGFLHVPFSPLQAVAREAPSMSVTMMRDAVALATEVALTSNGDILLAAGSSH</sequence>
<dbReference type="Proteomes" id="UP000602745">
    <property type="component" value="Unassembled WGS sequence"/>
</dbReference>
<dbReference type="InterPro" id="IPR033694">
    <property type="entry name" value="PGPEP1_Cys_AS"/>
</dbReference>
<evidence type="ECO:0000256" key="5">
    <source>
        <dbReference type="ARBA" id="ARBA00022490"/>
    </source>
</evidence>
<dbReference type="SUPFAM" id="SSF53182">
    <property type="entry name" value="Pyrrolidone carboxyl peptidase (pyroglutamate aminopeptidase)"/>
    <property type="match status" value="1"/>
</dbReference>
<dbReference type="InterPro" id="IPR016125">
    <property type="entry name" value="Peptidase_C15-like"/>
</dbReference>
<dbReference type="CDD" id="cd00501">
    <property type="entry name" value="Peptidase_C15"/>
    <property type="match status" value="1"/>
</dbReference>
<dbReference type="RefSeq" id="WP_188409574.1">
    <property type="nucleotide sequence ID" value="NZ_BMCP01000002.1"/>
</dbReference>
<dbReference type="InterPro" id="IPR000816">
    <property type="entry name" value="Peptidase_C15"/>
</dbReference>
<dbReference type="GO" id="GO:0006508">
    <property type="term" value="P:proteolysis"/>
    <property type="evidence" value="ECO:0007669"/>
    <property type="project" value="UniProtKB-KW"/>
</dbReference>
<evidence type="ECO:0000256" key="8">
    <source>
        <dbReference type="ARBA" id="ARBA00022807"/>
    </source>
</evidence>
<feature type="active site" evidence="9">
    <location>
        <position position="142"/>
    </location>
</feature>
<evidence type="ECO:0000256" key="7">
    <source>
        <dbReference type="ARBA" id="ARBA00022801"/>
    </source>
</evidence>
<dbReference type="PANTHER" id="PTHR23402">
    <property type="entry name" value="PROTEASE FAMILY C15 PYROGLUTAMYL-PEPTIDASE I-RELATED"/>
    <property type="match status" value="1"/>
</dbReference>
<reference evidence="10" key="2">
    <citation type="submission" date="2020-09" db="EMBL/GenBank/DDBJ databases">
        <authorList>
            <person name="Sun Q."/>
            <person name="Sedlacek I."/>
        </authorList>
    </citation>
    <scope>NUCLEOTIDE SEQUENCE</scope>
    <source>
        <strain evidence="10">CCM 7684</strain>
    </source>
</reference>
<dbReference type="Pfam" id="PF01470">
    <property type="entry name" value="Peptidase_C15"/>
    <property type="match status" value="1"/>
</dbReference>
<dbReference type="PANTHER" id="PTHR23402:SF1">
    <property type="entry name" value="PYROGLUTAMYL-PEPTIDASE I"/>
    <property type="match status" value="1"/>
</dbReference>
<comment type="function">
    <text evidence="2">Removes 5-oxoproline from various penultimate amino acid residues except L-proline.</text>
</comment>
<dbReference type="AlphaFoldDB" id="A0A8J2YHC4"/>
<name>A0A8J2YHC4_9RHOB</name>
<evidence type="ECO:0000256" key="3">
    <source>
        <dbReference type="ARBA" id="ARBA00004496"/>
    </source>
</evidence>
<dbReference type="EC" id="3.4.19.3" evidence="9"/>
<keyword evidence="5" id="KW-0963">Cytoplasm</keyword>
<evidence type="ECO:0000256" key="6">
    <source>
        <dbReference type="ARBA" id="ARBA00022670"/>
    </source>
</evidence>
<gene>
    <name evidence="10" type="primary">pcp</name>
    <name evidence="10" type="ORF">GCM10007276_19930</name>
</gene>
<dbReference type="FunFam" id="3.40.630.20:FF:000001">
    <property type="entry name" value="Pyrrolidone-carboxylate peptidase"/>
    <property type="match status" value="1"/>
</dbReference>
<dbReference type="Gene3D" id="3.40.630.20">
    <property type="entry name" value="Peptidase C15, pyroglutamyl peptidase I-like"/>
    <property type="match status" value="1"/>
</dbReference>
<dbReference type="PRINTS" id="PR00706">
    <property type="entry name" value="PYROGLUPTASE"/>
</dbReference>
<dbReference type="InterPro" id="IPR029762">
    <property type="entry name" value="PGP-I_bact-type"/>
</dbReference>
<comment type="subcellular location">
    <subcellularLocation>
        <location evidence="3">Cytoplasm</location>
    </subcellularLocation>
</comment>
<comment type="similarity">
    <text evidence="4">Belongs to the peptidase C15 family.</text>
</comment>
<dbReference type="NCBIfam" id="TIGR00504">
    <property type="entry name" value="pyro_pdase"/>
    <property type="match status" value="1"/>
</dbReference>
<dbReference type="PROSITE" id="PS01334">
    <property type="entry name" value="PYRASE_CYS"/>
    <property type="match status" value="1"/>
</dbReference>
<evidence type="ECO:0000256" key="4">
    <source>
        <dbReference type="ARBA" id="ARBA00006641"/>
    </source>
</evidence>
<evidence type="ECO:0000313" key="10">
    <source>
        <dbReference type="EMBL" id="GGE42647.1"/>
    </source>
</evidence>
<keyword evidence="7" id="KW-0378">Hydrolase</keyword>
<protein>
    <recommendedName>
        <fullName evidence="9">Pyroglutamyl-peptidase I</fullName>
        <ecNumber evidence="9">3.4.19.3</ecNumber>
    </recommendedName>
</protein>
<comment type="catalytic activity">
    <reaction evidence="1 9">
        <text>Release of an N-terminal pyroglutamyl group from a polypeptide, the second amino acid generally not being Pro.</text>
        <dbReference type="EC" id="3.4.19.3"/>
    </reaction>
</comment>
<keyword evidence="6" id="KW-0645">Protease</keyword>
<keyword evidence="8" id="KW-0788">Thiol protease</keyword>